<dbReference type="InterPro" id="IPR024705">
    <property type="entry name" value="Ssp411"/>
</dbReference>
<dbReference type="SUPFAM" id="SSF48208">
    <property type="entry name" value="Six-hairpin glycosidases"/>
    <property type="match status" value="1"/>
</dbReference>
<accession>A0A3M0GXU7</accession>
<protein>
    <submittedName>
        <fullName evidence="2">Thioredoxin domain-containing protein</fullName>
    </submittedName>
</protein>
<dbReference type="AlphaFoldDB" id="A0A3M0GXU7"/>
<evidence type="ECO:0000313" key="3">
    <source>
        <dbReference type="Proteomes" id="UP000275256"/>
    </source>
</evidence>
<comment type="caution">
    <text evidence="2">The sequence shown here is derived from an EMBL/GenBank/DDBJ whole genome shotgun (WGS) entry which is preliminary data.</text>
</comment>
<dbReference type="OrthoDB" id="9762614at2"/>
<reference evidence="2 3" key="1">
    <citation type="submission" date="2018-10" db="EMBL/GenBank/DDBJ databases">
        <title>Tessaracoccus antarcticuss sp. nov., isolated from sediment.</title>
        <authorList>
            <person name="Zhou L.Y."/>
            <person name="Du Z.J."/>
        </authorList>
    </citation>
    <scope>NUCLEOTIDE SEQUENCE [LARGE SCALE GENOMIC DNA]</scope>
    <source>
        <strain evidence="2 3">JDX10</strain>
    </source>
</reference>
<evidence type="ECO:0000259" key="1">
    <source>
        <dbReference type="Pfam" id="PF03190"/>
    </source>
</evidence>
<keyword evidence="3" id="KW-1185">Reference proteome</keyword>
<dbReference type="GO" id="GO:0005975">
    <property type="term" value="P:carbohydrate metabolic process"/>
    <property type="evidence" value="ECO:0007669"/>
    <property type="project" value="InterPro"/>
</dbReference>
<dbReference type="PANTHER" id="PTHR42899">
    <property type="entry name" value="SPERMATOGENESIS-ASSOCIATED PROTEIN 20"/>
    <property type="match status" value="1"/>
</dbReference>
<organism evidence="2 3">
    <name type="scientific">Tessaracoccus antarcticus</name>
    <dbReference type="NCBI Taxonomy" id="2479848"/>
    <lineage>
        <taxon>Bacteria</taxon>
        <taxon>Bacillati</taxon>
        <taxon>Actinomycetota</taxon>
        <taxon>Actinomycetes</taxon>
        <taxon>Propionibacteriales</taxon>
        <taxon>Propionibacteriaceae</taxon>
        <taxon>Tessaracoccus</taxon>
    </lineage>
</organism>
<feature type="domain" description="Spermatogenesis-associated protein 20-like TRX" evidence="1">
    <location>
        <begin position="3"/>
        <end position="164"/>
    </location>
</feature>
<dbReference type="InterPro" id="IPR004879">
    <property type="entry name" value="Ssp411-like_TRX"/>
</dbReference>
<dbReference type="EMBL" id="REFW01000001">
    <property type="protein sequence ID" value="RMB62206.1"/>
    <property type="molecule type" value="Genomic_DNA"/>
</dbReference>
<dbReference type="Pfam" id="PF03190">
    <property type="entry name" value="Thioredox_DsbH"/>
    <property type="match status" value="1"/>
</dbReference>
<dbReference type="Proteomes" id="UP000275256">
    <property type="component" value="Unassembled WGS sequence"/>
</dbReference>
<dbReference type="InterPro" id="IPR008928">
    <property type="entry name" value="6-hairpin_glycosidase_sf"/>
</dbReference>
<dbReference type="PANTHER" id="PTHR42899:SF1">
    <property type="entry name" value="SPERMATOGENESIS-ASSOCIATED PROTEIN 20"/>
    <property type="match status" value="1"/>
</dbReference>
<name>A0A3M0GXU7_9ACTN</name>
<dbReference type="RefSeq" id="WP_121900756.1">
    <property type="nucleotide sequence ID" value="NZ_REFW01000001.1"/>
</dbReference>
<evidence type="ECO:0000313" key="2">
    <source>
        <dbReference type="EMBL" id="RMB62206.1"/>
    </source>
</evidence>
<dbReference type="SUPFAM" id="SSF52833">
    <property type="entry name" value="Thioredoxin-like"/>
    <property type="match status" value="1"/>
</dbReference>
<gene>
    <name evidence="2" type="ORF">EAX62_06485</name>
</gene>
<dbReference type="PIRSF" id="PIRSF006402">
    <property type="entry name" value="UCP006402_thioredoxin"/>
    <property type="match status" value="1"/>
</dbReference>
<proteinExistence type="predicted"/>
<dbReference type="InterPro" id="IPR036249">
    <property type="entry name" value="Thioredoxin-like_sf"/>
</dbReference>
<dbReference type="CDD" id="cd02955">
    <property type="entry name" value="SSP411"/>
    <property type="match status" value="1"/>
</dbReference>
<sequence length="670" mass="72807">MPNRLAASASDYLLQHAHQLVDWWEWGDEASAHAALTDKPILLSVGYASCHWCHVMSHESFDDPTIAALINEYFIPIKVDRQQHPDVDAVYMAATQAMNHGSGGWPMTAFLTPEGKPFFTGTYFPPEPRPGMPSFRQVLEAMGEAWRERRGDLAASAEQIVGYLTSASEPEQHDAAPDLRAALDSIEDDFDMIHGGFGTSPKFPPATVLDALLVKGEPRSLEIAQRTLEAMARGGICDQVGGGFHRYSVDAGWVVPHFEKMLYDNALLLGTYVRGWRRTADHDAGLRALMQRTAYQIVGWLAREMRLGSGGFVSALDADSCDIRGAVFEGIFYAWNEELLIDVLGEPDGRWAANAFHVTAGGTFEDGLSVLQLRGRPDFERLDDVCARLLQSREERFRPATDRMVVAAWNGLTISSLTTGAMVFNEPSWLEMAVGAAQYLVDVHLVDGDLRRSSLEGVVGGAVGAAEDFGAVAEAFATLAGATGDAAWLRRAEALLERAVALFGHEDGGFYDAPDTGLFDRPRSLTDHVTPSGTSALVAALRVVGLLAERQDFLERADVAARTTWSAVASSPRFAGSALTDLLISDEARRGLKPATAVVTTEDPFDELTRASWRLAPAGSVVLGARPEADGFGTLLEGRGERAAYVCRGTVCFDPVTDYNNLKTPLWSRV</sequence>
<dbReference type="Gene3D" id="3.40.30.10">
    <property type="entry name" value="Glutaredoxin"/>
    <property type="match status" value="1"/>
</dbReference>